<evidence type="ECO:0000256" key="4">
    <source>
        <dbReference type="ARBA" id="ARBA00022679"/>
    </source>
</evidence>
<protein>
    <recommendedName>
        <fullName evidence="2 6">Orotate phosphoribosyltransferase</fullName>
        <shortName evidence="6">OPRT</shortName>
        <shortName evidence="6">OPRTase</shortName>
        <ecNumber evidence="2 6">2.4.2.10</ecNumber>
    </recommendedName>
</protein>
<accession>A0ABX1WWG3</accession>
<dbReference type="Proteomes" id="UP000732105">
    <property type="component" value="Unassembled WGS sequence"/>
</dbReference>
<evidence type="ECO:0000313" key="9">
    <source>
        <dbReference type="Proteomes" id="UP000732105"/>
    </source>
</evidence>
<dbReference type="HAMAP" id="MF_01208">
    <property type="entry name" value="PyrE"/>
    <property type="match status" value="1"/>
</dbReference>
<evidence type="ECO:0000256" key="1">
    <source>
        <dbReference type="ARBA" id="ARBA00004889"/>
    </source>
</evidence>
<keyword evidence="5 6" id="KW-0665">Pyrimidine biosynthesis</keyword>
<dbReference type="InterPro" id="IPR023031">
    <property type="entry name" value="OPRT"/>
</dbReference>
<evidence type="ECO:0000256" key="6">
    <source>
        <dbReference type="HAMAP-Rule" id="MF_01208"/>
    </source>
</evidence>
<comment type="caution">
    <text evidence="6">Lacks conserved residue(s) required for the propagation of feature annotation.</text>
</comment>
<reference evidence="8 9" key="1">
    <citation type="submission" date="2018-12" db="EMBL/GenBank/DDBJ databases">
        <title>Marinifilum JC070 sp. nov., a marine bacterium isolated from Yongle Blue Hole in the South China Sea.</title>
        <authorList>
            <person name="Fu T."/>
        </authorList>
    </citation>
    <scope>NUCLEOTIDE SEQUENCE [LARGE SCALE GENOMIC DNA]</scope>
    <source>
        <strain evidence="8 9">JC070</strain>
    </source>
</reference>
<comment type="caution">
    <text evidence="8">The sequence shown here is derived from an EMBL/GenBank/DDBJ whole genome shotgun (WGS) entry which is preliminary data.</text>
</comment>
<gene>
    <name evidence="6" type="primary">pyrE</name>
    <name evidence="8" type="ORF">ELS83_11575</name>
</gene>
<organism evidence="8 9">
    <name type="scientific">Marinifilum caeruleilacunae</name>
    <dbReference type="NCBI Taxonomy" id="2499076"/>
    <lineage>
        <taxon>Bacteria</taxon>
        <taxon>Pseudomonadati</taxon>
        <taxon>Bacteroidota</taxon>
        <taxon>Bacteroidia</taxon>
        <taxon>Marinilabiliales</taxon>
        <taxon>Marinifilaceae</taxon>
    </lineage>
</organism>
<evidence type="ECO:0000256" key="2">
    <source>
        <dbReference type="ARBA" id="ARBA00011971"/>
    </source>
</evidence>
<evidence type="ECO:0000256" key="3">
    <source>
        <dbReference type="ARBA" id="ARBA00022676"/>
    </source>
</evidence>
<dbReference type="InterPro" id="IPR029057">
    <property type="entry name" value="PRTase-like"/>
</dbReference>
<dbReference type="Pfam" id="PF00156">
    <property type="entry name" value="Pribosyltran"/>
    <property type="match status" value="1"/>
</dbReference>
<dbReference type="PANTHER" id="PTHR19278">
    <property type="entry name" value="OROTATE PHOSPHORIBOSYLTRANSFERASE"/>
    <property type="match status" value="1"/>
</dbReference>
<comment type="pathway">
    <text evidence="1 6">Pyrimidine metabolism; UMP biosynthesis via de novo pathway; UMP from orotate: step 1/2.</text>
</comment>
<feature type="binding site" evidence="6">
    <location>
        <position position="103"/>
    </location>
    <ligand>
        <name>5-phospho-alpha-D-ribose 1-diphosphate</name>
        <dbReference type="ChEBI" id="CHEBI:58017"/>
        <note>ligand shared between dimeric partners</note>
    </ligand>
</feature>
<feature type="domain" description="Phosphoribosyltransferase" evidence="7">
    <location>
        <begin position="53"/>
        <end position="170"/>
    </location>
</feature>
<dbReference type="InterPro" id="IPR000836">
    <property type="entry name" value="PRTase_dom"/>
</dbReference>
<comment type="cofactor">
    <cofactor evidence="6">
        <name>Mg(2+)</name>
        <dbReference type="ChEBI" id="CHEBI:18420"/>
    </cofactor>
</comment>
<dbReference type="PANTHER" id="PTHR19278:SF9">
    <property type="entry name" value="URIDINE 5'-MONOPHOSPHATE SYNTHASE"/>
    <property type="match status" value="1"/>
</dbReference>
<comment type="similarity">
    <text evidence="6">Belongs to the purine/pyrimidine phosphoribosyltransferase family. PyrE subfamily.</text>
</comment>
<comment type="function">
    <text evidence="6">Catalyzes the transfer of a ribosyl phosphate group from 5-phosphoribose 1-diphosphate to orotate, leading to the formation of orotidine monophosphate (OMP).</text>
</comment>
<evidence type="ECO:0000256" key="5">
    <source>
        <dbReference type="ARBA" id="ARBA00022975"/>
    </source>
</evidence>
<dbReference type="GO" id="GO:0004588">
    <property type="term" value="F:orotate phosphoribosyltransferase activity"/>
    <property type="evidence" value="ECO:0007669"/>
    <property type="project" value="UniProtKB-EC"/>
</dbReference>
<comment type="subunit">
    <text evidence="6">Homodimer.</text>
</comment>
<dbReference type="EC" id="2.4.2.10" evidence="2 6"/>
<dbReference type="Gene3D" id="3.40.50.2020">
    <property type="match status" value="1"/>
</dbReference>
<feature type="binding site" evidence="6">
    <location>
        <position position="97"/>
    </location>
    <ligand>
        <name>5-phospho-alpha-D-ribose 1-diphosphate</name>
        <dbReference type="ChEBI" id="CHEBI:58017"/>
        <note>ligand shared between dimeric partners</note>
    </ligand>
</feature>
<keyword evidence="9" id="KW-1185">Reference proteome</keyword>
<dbReference type="CDD" id="cd06223">
    <property type="entry name" value="PRTases_typeI"/>
    <property type="match status" value="1"/>
</dbReference>
<dbReference type="NCBIfam" id="TIGR00336">
    <property type="entry name" value="pyrE"/>
    <property type="match status" value="1"/>
</dbReference>
<dbReference type="InterPro" id="IPR004467">
    <property type="entry name" value="Or_phspho_trans_dom"/>
</dbReference>
<keyword evidence="6" id="KW-0460">Magnesium</keyword>
<feature type="binding site" description="in other chain" evidence="6">
    <location>
        <begin position="123"/>
        <end position="131"/>
    </location>
    <ligand>
        <name>5-phospho-alpha-D-ribose 1-diphosphate</name>
        <dbReference type="ChEBI" id="CHEBI:58017"/>
        <note>ligand shared between dimeric partners</note>
    </ligand>
</feature>
<proteinExistence type="inferred from homology"/>
<feature type="binding site" evidence="6">
    <location>
        <position position="127"/>
    </location>
    <ligand>
        <name>orotate</name>
        <dbReference type="ChEBI" id="CHEBI:30839"/>
    </ligand>
</feature>
<evidence type="ECO:0000259" key="7">
    <source>
        <dbReference type="Pfam" id="PF00156"/>
    </source>
</evidence>
<dbReference type="RefSeq" id="WP_171595748.1">
    <property type="nucleotide sequence ID" value="NZ_RZNH01000018.1"/>
</dbReference>
<dbReference type="EMBL" id="RZNH01000018">
    <property type="protein sequence ID" value="NOU60463.1"/>
    <property type="molecule type" value="Genomic_DNA"/>
</dbReference>
<evidence type="ECO:0000313" key="8">
    <source>
        <dbReference type="EMBL" id="NOU60463.1"/>
    </source>
</evidence>
<keyword evidence="4 6" id="KW-0808">Transferase</keyword>
<sequence length="210" mass="23163">MQNTAKQVAEHLLQIKAIKLEPTNPFTWASGWKSPIYCDNRKTLSFPEVRTYIKKAFAEVVKEKYPEVEVIAGVATGAIAQGALVAEEMNKPMVYIRSSAKAHGMTNLIEGEIKAGQKVVVIEDLISTGGSSLKAVQALREAGCEVLGMVAIFTYGFQKAVDNFTEANCKLDTLSDYNVMIDRAQEIGYVQAEDVDQLKEWRKDPASWGV</sequence>
<feature type="binding site" evidence="6">
    <location>
        <position position="101"/>
    </location>
    <ligand>
        <name>5-phospho-alpha-D-ribose 1-diphosphate</name>
        <dbReference type="ChEBI" id="CHEBI:58017"/>
        <note>ligand shared between dimeric partners</note>
    </ligand>
</feature>
<dbReference type="SUPFAM" id="SSF53271">
    <property type="entry name" value="PRTase-like"/>
    <property type="match status" value="1"/>
</dbReference>
<keyword evidence="3 6" id="KW-0328">Glycosyltransferase</keyword>
<comment type="catalytic activity">
    <reaction evidence="6">
        <text>orotidine 5'-phosphate + diphosphate = orotate + 5-phospho-alpha-D-ribose 1-diphosphate</text>
        <dbReference type="Rhea" id="RHEA:10380"/>
        <dbReference type="ChEBI" id="CHEBI:30839"/>
        <dbReference type="ChEBI" id="CHEBI:33019"/>
        <dbReference type="ChEBI" id="CHEBI:57538"/>
        <dbReference type="ChEBI" id="CHEBI:58017"/>
        <dbReference type="EC" id="2.4.2.10"/>
    </reaction>
</comment>
<name>A0ABX1WWG3_9BACT</name>